<organism evidence="2 3">
    <name type="scientific">Isoptericola chiayiensis</name>
    <dbReference type="NCBI Taxonomy" id="579446"/>
    <lineage>
        <taxon>Bacteria</taxon>
        <taxon>Bacillati</taxon>
        <taxon>Actinomycetota</taxon>
        <taxon>Actinomycetes</taxon>
        <taxon>Micrococcales</taxon>
        <taxon>Promicromonosporaceae</taxon>
        <taxon>Isoptericola</taxon>
    </lineage>
</organism>
<gene>
    <name evidence="2" type="ORF">GCM10023216_06020</name>
</gene>
<evidence type="ECO:0000313" key="3">
    <source>
        <dbReference type="Proteomes" id="UP001500956"/>
    </source>
</evidence>
<reference evidence="3" key="1">
    <citation type="journal article" date="2019" name="Int. J. Syst. Evol. Microbiol.">
        <title>The Global Catalogue of Microorganisms (GCM) 10K type strain sequencing project: providing services to taxonomists for standard genome sequencing and annotation.</title>
        <authorList>
            <consortium name="The Broad Institute Genomics Platform"/>
            <consortium name="The Broad Institute Genome Sequencing Center for Infectious Disease"/>
            <person name="Wu L."/>
            <person name="Ma J."/>
        </authorList>
    </citation>
    <scope>NUCLEOTIDE SEQUENCE [LARGE SCALE GENOMIC DNA]</scope>
    <source>
        <strain evidence="3">JCM 18063</strain>
    </source>
</reference>
<evidence type="ECO:0000313" key="2">
    <source>
        <dbReference type="EMBL" id="GAA4720046.1"/>
    </source>
</evidence>
<dbReference type="Pfam" id="PF04230">
    <property type="entry name" value="PS_pyruv_trans"/>
    <property type="match status" value="1"/>
</dbReference>
<keyword evidence="2" id="KW-0808">Transferase</keyword>
<protein>
    <submittedName>
        <fullName evidence="2">Polysaccharide pyruvyl transferase family protein</fullName>
    </submittedName>
</protein>
<dbReference type="SUPFAM" id="SSF53756">
    <property type="entry name" value="UDP-Glycosyltransferase/glycogen phosphorylase"/>
    <property type="match status" value="1"/>
</dbReference>
<dbReference type="Gene3D" id="3.40.50.2000">
    <property type="entry name" value="Glycogen Phosphorylase B"/>
    <property type="match status" value="1"/>
</dbReference>
<proteinExistence type="predicted"/>
<dbReference type="EMBL" id="BAABID010000004">
    <property type="protein sequence ID" value="GAA4720046.1"/>
    <property type="molecule type" value="Genomic_DNA"/>
</dbReference>
<dbReference type="Proteomes" id="UP001500956">
    <property type="component" value="Unassembled WGS sequence"/>
</dbReference>
<dbReference type="InterPro" id="IPR007345">
    <property type="entry name" value="Polysacch_pyruvyl_Trfase"/>
</dbReference>
<feature type="domain" description="Polysaccharide pyruvyl transferase" evidence="1">
    <location>
        <begin position="23"/>
        <end position="314"/>
    </location>
</feature>
<sequence>MVRDIRPPARPRVALLGQFGIGNLGNEASLDAMLDVLGEDAELVIVTEKPDVVRRDRGISTVSVTDPHAVRGGWRGAWGKLRDLVWAWRRVGEVDAVVVPGTGLLEGAAIRATAIPLTLAWYGVAARCRHRPFHLVSIGVDDGGSRLTRALFGAVLRFATSVTVRDRGSAEHVARLAGARPPVVPDLVLSGKPLGARGDAGGWTVALGVIDTNGTGTVEASWDRDDYLGRICLVARRLEEAGTTVLVVGGAGLDDTIAEEVVARVDRAAVVRAPADTLDELAEWFAGCRVVVAARYHNLVTAVRAGLPVVSLGYARKQQWLVDDLGAPERAHDVAGFDPDLVAEQVLEMLREGNAWHSAHTDTVRWTGRARALLEAQADDLRRDLGLSRYPTQLETKR</sequence>
<evidence type="ECO:0000259" key="1">
    <source>
        <dbReference type="Pfam" id="PF04230"/>
    </source>
</evidence>
<dbReference type="PANTHER" id="PTHR36836:SF1">
    <property type="entry name" value="COLANIC ACID BIOSYNTHESIS PROTEIN WCAK"/>
    <property type="match status" value="1"/>
</dbReference>
<accession>A0ABP8Y4L8</accession>
<dbReference type="PANTHER" id="PTHR36836">
    <property type="entry name" value="COLANIC ACID BIOSYNTHESIS PROTEIN WCAK"/>
    <property type="match status" value="1"/>
</dbReference>
<name>A0ABP8Y4L8_9MICO</name>
<comment type="caution">
    <text evidence="2">The sequence shown here is derived from an EMBL/GenBank/DDBJ whole genome shotgun (WGS) entry which is preliminary data.</text>
</comment>
<dbReference type="GO" id="GO:0016740">
    <property type="term" value="F:transferase activity"/>
    <property type="evidence" value="ECO:0007669"/>
    <property type="project" value="UniProtKB-KW"/>
</dbReference>
<keyword evidence="3" id="KW-1185">Reference proteome</keyword>